<dbReference type="InterPro" id="IPR001841">
    <property type="entry name" value="Znf_RING"/>
</dbReference>
<evidence type="ECO:0000313" key="11">
    <source>
        <dbReference type="Proteomes" id="UP001327560"/>
    </source>
</evidence>
<keyword evidence="3" id="KW-0479">Metal-binding</keyword>
<dbReference type="AlphaFoldDB" id="A0AAQ3Q5X7"/>
<dbReference type="Proteomes" id="UP001327560">
    <property type="component" value="Chromosome 3"/>
</dbReference>
<name>A0AAQ3Q5X7_9LILI</name>
<dbReference type="Gene3D" id="3.30.40.10">
    <property type="entry name" value="Zinc/RING finger domain, C3HC4 (zinc finger)"/>
    <property type="match status" value="1"/>
</dbReference>
<evidence type="ECO:0000256" key="4">
    <source>
        <dbReference type="ARBA" id="ARBA00022771"/>
    </source>
</evidence>
<keyword evidence="4 8" id="KW-0863">Zinc-finger</keyword>
<dbReference type="Pfam" id="PF13639">
    <property type="entry name" value="zf-RING_2"/>
    <property type="match status" value="1"/>
</dbReference>
<sequence length="146" mass="15667">MTICRLLFVAAQAAAATAALAAALMLVGLGVVVALHAFVVGKALIQLRSGSARRGPPPEEPLELLPCYEFDFGAAPGRWSDEECAVCLERFGAGDRCRLLPACEHSFHAKCVDPWLRLAPVCPICRTRAASTTTTEAASFSYQRYL</sequence>
<dbReference type="PANTHER" id="PTHR46539">
    <property type="entry name" value="E3 UBIQUITIN-PROTEIN LIGASE ATL42"/>
    <property type="match status" value="1"/>
</dbReference>
<dbReference type="EMBL" id="CP136892">
    <property type="protein sequence ID" value="WOK99945.1"/>
    <property type="molecule type" value="Genomic_DNA"/>
</dbReference>
<evidence type="ECO:0000256" key="5">
    <source>
        <dbReference type="ARBA" id="ARBA00022833"/>
    </source>
</evidence>
<dbReference type="InterPro" id="IPR013083">
    <property type="entry name" value="Znf_RING/FYVE/PHD"/>
</dbReference>
<dbReference type="SMART" id="SM00184">
    <property type="entry name" value="RING"/>
    <property type="match status" value="1"/>
</dbReference>
<evidence type="ECO:0000256" key="3">
    <source>
        <dbReference type="ARBA" id="ARBA00022723"/>
    </source>
</evidence>
<comment type="subcellular location">
    <subcellularLocation>
        <location evidence="1">Membrane</location>
    </subcellularLocation>
</comment>
<evidence type="ECO:0000259" key="9">
    <source>
        <dbReference type="PROSITE" id="PS50089"/>
    </source>
</evidence>
<keyword evidence="7" id="KW-0472">Membrane</keyword>
<dbReference type="PROSITE" id="PS50089">
    <property type="entry name" value="ZF_RING_2"/>
    <property type="match status" value="1"/>
</dbReference>
<keyword evidence="5" id="KW-0862">Zinc</keyword>
<accession>A0AAQ3Q5X7</accession>
<dbReference type="GO" id="GO:0016020">
    <property type="term" value="C:membrane"/>
    <property type="evidence" value="ECO:0007669"/>
    <property type="project" value="UniProtKB-SubCell"/>
</dbReference>
<dbReference type="PANTHER" id="PTHR46539:SF25">
    <property type="entry name" value="(WILD MALAYSIAN BANANA) HYPOTHETICAL PROTEIN"/>
    <property type="match status" value="1"/>
</dbReference>
<evidence type="ECO:0000256" key="1">
    <source>
        <dbReference type="ARBA" id="ARBA00004370"/>
    </source>
</evidence>
<dbReference type="SUPFAM" id="SSF57850">
    <property type="entry name" value="RING/U-box"/>
    <property type="match status" value="1"/>
</dbReference>
<evidence type="ECO:0000256" key="2">
    <source>
        <dbReference type="ARBA" id="ARBA00022692"/>
    </source>
</evidence>
<evidence type="ECO:0000256" key="6">
    <source>
        <dbReference type="ARBA" id="ARBA00022989"/>
    </source>
</evidence>
<organism evidence="10 11">
    <name type="scientific">Canna indica</name>
    <name type="common">Indian-shot</name>
    <dbReference type="NCBI Taxonomy" id="4628"/>
    <lineage>
        <taxon>Eukaryota</taxon>
        <taxon>Viridiplantae</taxon>
        <taxon>Streptophyta</taxon>
        <taxon>Embryophyta</taxon>
        <taxon>Tracheophyta</taxon>
        <taxon>Spermatophyta</taxon>
        <taxon>Magnoliopsida</taxon>
        <taxon>Liliopsida</taxon>
        <taxon>Zingiberales</taxon>
        <taxon>Cannaceae</taxon>
        <taxon>Canna</taxon>
    </lineage>
</organism>
<keyword evidence="6" id="KW-1133">Transmembrane helix</keyword>
<protein>
    <submittedName>
        <fullName evidence="10">E3 ubiquitin-protein ligase</fullName>
    </submittedName>
</protein>
<evidence type="ECO:0000256" key="8">
    <source>
        <dbReference type="PROSITE-ProRule" id="PRU00175"/>
    </source>
</evidence>
<keyword evidence="2" id="KW-0812">Transmembrane</keyword>
<gene>
    <name evidence="10" type="ORF">Cni_G08657</name>
</gene>
<feature type="domain" description="RING-type" evidence="9">
    <location>
        <begin position="84"/>
        <end position="126"/>
    </location>
</feature>
<proteinExistence type="predicted"/>
<evidence type="ECO:0000256" key="7">
    <source>
        <dbReference type="ARBA" id="ARBA00023136"/>
    </source>
</evidence>
<keyword evidence="11" id="KW-1185">Reference proteome</keyword>
<evidence type="ECO:0000313" key="10">
    <source>
        <dbReference type="EMBL" id="WOK99945.1"/>
    </source>
</evidence>
<dbReference type="GO" id="GO:0008270">
    <property type="term" value="F:zinc ion binding"/>
    <property type="evidence" value="ECO:0007669"/>
    <property type="project" value="UniProtKB-KW"/>
</dbReference>
<reference evidence="10 11" key="1">
    <citation type="submission" date="2023-10" db="EMBL/GenBank/DDBJ databases">
        <title>Chromosome-scale genome assembly provides insights into flower coloration mechanisms of Canna indica.</title>
        <authorList>
            <person name="Li C."/>
        </authorList>
    </citation>
    <scope>NUCLEOTIDE SEQUENCE [LARGE SCALE GENOMIC DNA]</scope>
    <source>
        <tissue evidence="10">Flower</tissue>
    </source>
</reference>